<keyword evidence="2" id="KW-0614">Plasmid</keyword>
<dbReference type="EMBL" id="LT158601">
    <property type="protein sequence ID" value="CVK35481.1"/>
    <property type="molecule type" value="Genomic_DNA"/>
</dbReference>
<proteinExistence type="predicted"/>
<reference evidence="2" key="1">
    <citation type="journal article" date="2016" name="Sci. Rep.">
        <title>Genomics of high molecular weight plasmids isolated from an on-farm biopurification system.</title>
        <authorList>
            <person name="Martini M.C."/>
            <person name="Wibberg D."/>
            <person name="Lozano M."/>
            <person name="Torres Tejerizo G."/>
            <person name="Albicoro F.J."/>
            <person name="Jaenicke S."/>
            <person name="van Elsas J.D."/>
            <person name="Petroni A."/>
            <person name="Garcillan-Barcia M.P."/>
            <person name="de la Cruz F."/>
            <person name="Schluter A."/>
            <person name="Puhler A."/>
            <person name="Pistorio M."/>
            <person name="Lagares A."/>
            <person name="Del Papa M.F."/>
        </authorList>
    </citation>
    <scope>NUCLEOTIDE SEQUENCE</scope>
    <source>
        <plasmid evidence="2">pMC1</plasmid>
    </source>
</reference>
<organism evidence="2">
    <name type="scientific">biofilter metagenome</name>
    <dbReference type="NCBI Taxonomy" id="1070537"/>
    <lineage>
        <taxon>unclassified sequences</taxon>
        <taxon>metagenomes</taxon>
        <taxon>ecological metagenomes</taxon>
    </lineage>
</organism>
<evidence type="ECO:0000259" key="1">
    <source>
        <dbReference type="PROSITE" id="PS50853"/>
    </source>
</evidence>
<dbReference type="InterPro" id="IPR013783">
    <property type="entry name" value="Ig-like_fold"/>
</dbReference>
<evidence type="ECO:0000313" key="2">
    <source>
        <dbReference type="EMBL" id="CVK35481.1"/>
    </source>
</evidence>
<name>A0A193SCY9_9ZZZZ</name>
<dbReference type="SMR" id="A0A193SCY9"/>
<geneLocation type="plasmid" evidence="2">
    <name>pMC1</name>
</geneLocation>
<feature type="domain" description="Fibronectin type-III" evidence="1">
    <location>
        <begin position="501"/>
        <end position="590"/>
    </location>
</feature>
<dbReference type="AlphaFoldDB" id="A0A193SCY9"/>
<dbReference type="SUPFAM" id="SSF49265">
    <property type="entry name" value="Fibronectin type III"/>
    <property type="match status" value="1"/>
</dbReference>
<accession>A0A193SCY9</accession>
<protein>
    <submittedName>
        <fullName evidence="2">Fibronectin type III domain-containing protein</fullName>
    </submittedName>
</protein>
<sequence>MPVALSGIIASIIGTGALGAAIQTGLAAITMFASTTLGGLALSLGLSYLASSIFRPSQPKPEDVQQQVRQPTAPRIRHYGRVKASGTWAFAETKSGNFYKVLALGQGPFDAIEEFWIDDVKLDLNPDGTPVSPSKYREGTTGKSLLRLEGRLGFTTETAYSELVTEFPEWTAQHRGDGVASLLACQYAVGQEYYLSLFPNGVNTNYRVVARTSKVKNPITGTIEWNDRAAAVIRDYMTHRDGMRLPESLFTTPLAQAGWAFAYTRSDEAIAIAAGGSEPRYRLWGSYQLNERPADVLGRMLACCDGRLVPTPDGGLTLDVGAWEEPTVILTADAITGFTDVGRGRDVMTSANTIRATFLDPNQDYQSTDADPWADEADVSERGEEAKDVQFNMAPSHSQARRLMKLEWFRANPVWVGTFNTNLMGLAAFAKRFIRIQYPLFGINSAFEVLDFKFILGEGGILQGATIQVQSMPQTAYQWDASQEGTAPVSDNSNVDDDLPVPAAPGVIIQSGPVAELSFPPSNNLILSYMVRWRKTADSEWTTVGPLANNAERYTTPTLAALTQYQFQVALRTEKGRIGSYSPSTVRTTP</sequence>
<dbReference type="CDD" id="cd00063">
    <property type="entry name" value="FN3"/>
    <property type="match status" value="1"/>
</dbReference>
<dbReference type="PROSITE" id="PS50853">
    <property type="entry name" value="FN3"/>
    <property type="match status" value="1"/>
</dbReference>
<dbReference type="InterPro" id="IPR036116">
    <property type="entry name" value="FN3_sf"/>
</dbReference>
<gene>
    <name evidence="2" type="ORF">MCM2015_pMC1_40</name>
</gene>
<dbReference type="InterPro" id="IPR003961">
    <property type="entry name" value="FN3_dom"/>
</dbReference>
<dbReference type="Gene3D" id="2.60.40.10">
    <property type="entry name" value="Immunoglobulins"/>
    <property type="match status" value="1"/>
</dbReference>